<gene>
    <name evidence="3" type="ORF">FOT42_014125</name>
</gene>
<proteinExistence type="predicted"/>
<keyword evidence="4" id="KW-1185">Reference proteome</keyword>
<dbReference type="GO" id="GO:0008081">
    <property type="term" value="F:phosphoric diester hydrolase activity"/>
    <property type="evidence" value="ECO:0007669"/>
    <property type="project" value="InterPro"/>
</dbReference>
<reference evidence="3" key="1">
    <citation type="submission" date="2019-10" db="EMBL/GenBank/DDBJ databases">
        <title>Muricauda hadale sp. nov., a piezophilic bacterium isolated from hadopelagic water of the Mariana Trench.</title>
        <authorList>
            <person name="Wei Y."/>
        </authorList>
    </citation>
    <scope>NUCLEOTIDE SEQUENCE [LARGE SCALE GENOMIC DNA]</scope>
    <source>
        <strain evidence="3">MT-229</strain>
    </source>
</reference>
<evidence type="ECO:0000256" key="2">
    <source>
        <dbReference type="SAM" id="SignalP"/>
    </source>
</evidence>
<dbReference type="Proteomes" id="UP000319204">
    <property type="component" value="Unassembled WGS sequence"/>
</dbReference>
<sequence length="637" mass="71603">MTRLTLFSIALMGFFVAYGCSSDGEEPTVKPDPPKQGQNLDPDPDPVVSDSTTAIYRQFFFTGTHNSYSGNLGGMKREGIETQLERGLRFFEFDLFTFHTQKALQTTWAEQVDEFAVLDHMGEPHILSYSKTGASIKIFSLDNGNPQIVYENTGEGLDEVDRKFSILAFQNGLYVFGYEPLDGDLIVYSFNGTSLTPVHSGNIGDTNVNLSTFVFNNTAYATVHAKDDAIYKIIEISFDAGDVALGETRYEQNSVPTNETLYPFEQDNDLYMFRHNVNTVTNFKVESVDTNGNTWTTNGSQTSTSSLLTGTVQASFINGKLFVSSYAANGDVKGSQLIMDNDKPNLVNEYNNESDMLSGAEADMYPSENGYYLFLQKDTSVQLISIAIGELVLGHDAPGDEVDLSVDNPSSIFLEDWITYIANWSNDNPGHEPLFIMTELKEYEQWLADAKWQNIIRLMQEKFGNKLRYHSSNGFHNEDLVDQNKIVDGKTLYFMDENGSKEGGLLGKVVLYIQPNNNITKSEHTNDFQPFATTDGMLQENFLQLRRYRENNKLVSPDWRNPGNYGNDIGAFIDAKDDSYISRIFHMQSASGDGQYDNIRCTDVMFAVSDRPYEGLYTNYVEQQKVKNELEKVVGCD</sequence>
<dbReference type="Gene3D" id="3.20.20.190">
    <property type="entry name" value="Phosphatidylinositol (PI) phosphodiesterase"/>
    <property type="match status" value="1"/>
</dbReference>
<evidence type="ECO:0000313" key="4">
    <source>
        <dbReference type="Proteomes" id="UP000319204"/>
    </source>
</evidence>
<dbReference type="AlphaFoldDB" id="A0A5N5ISC0"/>
<dbReference type="SUPFAM" id="SSF51695">
    <property type="entry name" value="PLC-like phosphodiesterases"/>
    <property type="match status" value="1"/>
</dbReference>
<accession>A0A5N5ISC0</accession>
<dbReference type="PROSITE" id="PS51257">
    <property type="entry name" value="PROKAR_LIPOPROTEIN"/>
    <property type="match status" value="1"/>
</dbReference>
<dbReference type="RefSeq" id="WP_151891179.1">
    <property type="nucleotide sequence ID" value="NZ_VNIK02000010.1"/>
</dbReference>
<keyword evidence="2" id="KW-0732">Signal</keyword>
<organism evidence="3 4">
    <name type="scientific">Flagellimonas hadalis</name>
    <dbReference type="NCBI Taxonomy" id="2597517"/>
    <lineage>
        <taxon>Bacteria</taxon>
        <taxon>Pseudomonadati</taxon>
        <taxon>Bacteroidota</taxon>
        <taxon>Flavobacteriia</taxon>
        <taxon>Flavobacteriales</taxon>
        <taxon>Flavobacteriaceae</taxon>
        <taxon>Flagellimonas</taxon>
    </lineage>
</organism>
<name>A0A5N5ISC0_9FLAO</name>
<dbReference type="OrthoDB" id="195526at2"/>
<feature type="chain" id="PRO_5024373610" evidence="2">
    <location>
        <begin position="20"/>
        <end position="637"/>
    </location>
</feature>
<dbReference type="SUPFAM" id="SSF50965">
    <property type="entry name" value="Galactose oxidase, central domain"/>
    <property type="match status" value="1"/>
</dbReference>
<comment type="caution">
    <text evidence="3">The sequence shown here is derived from an EMBL/GenBank/DDBJ whole genome shotgun (WGS) entry which is preliminary data.</text>
</comment>
<evidence type="ECO:0000256" key="1">
    <source>
        <dbReference type="SAM" id="MobiDB-lite"/>
    </source>
</evidence>
<dbReference type="InterPro" id="IPR017946">
    <property type="entry name" value="PLC-like_Pdiesterase_TIM-brl"/>
</dbReference>
<dbReference type="InterPro" id="IPR011043">
    <property type="entry name" value="Gal_Oxase/kelch_b-propeller"/>
</dbReference>
<feature type="signal peptide" evidence="2">
    <location>
        <begin position="1"/>
        <end position="19"/>
    </location>
</feature>
<dbReference type="EMBL" id="VNIK02000010">
    <property type="protein sequence ID" value="KAB5486125.1"/>
    <property type="molecule type" value="Genomic_DNA"/>
</dbReference>
<evidence type="ECO:0000313" key="3">
    <source>
        <dbReference type="EMBL" id="KAB5486125.1"/>
    </source>
</evidence>
<protein>
    <submittedName>
        <fullName evidence="3">Uncharacterized protein</fullName>
    </submittedName>
</protein>
<feature type="region of interest" description="Disordered" evidence="1">
    <location>
        <begin position="25"/>
        <end position="47"/>
    </location>
</feature>
<dbReference type="GO" id="GO:0006629">
    <property type="term" value="P:lipid metabolic process"/>
    <property type="evidence" value="ECO:0007669"/>
    <property type="project" value="InterPro"/>
</dbReference>